<dbReference type="InterPro" id="IPR010982">
    <property type="entry name" value="Lambda_DNA-bd_dom_sf"/>
</dbReference>
<accession>A0A8J2ZT24</accession>
<organism evidence="2 3">
    <name type="scientific">Pullulanibacillus pueri</name>
    <dbReference type="NCBI Taxonomy" id="1437324"/>
    <lineage>
        <taxon>Bacteria</taxon>
        <taxon>Bacillati</taxon>
        <taxon>Bacillota</taxon>
        <taxon>Bacilli</taxon>
        <taxon>Bacillales</taxon>
        <taxon>Sporolactobacillaceae</taxon>
        <taxon>Pullulanibacillus</taxon>
    </lineage>
</organism>
<evidence type="ECO:0000259" key="1">
    <source>
        <dbReference type="PROSITE" id="PS50943"/>
    </source>
</evidence>
<dbReference type="RefSeq" id="WP_188495553.1">
    <property type="nucleotide sequence ID" value="NZ_BMFV01000002.1"/>
</dbReference>
<dbReference type="EMBL" id="BMFV01000002">
    <property type="protein sequence ID" value="GGH75070.1"/>
    <property type="molecule type" value="Genomic_DNA"/>
</dbReference>
<reference evidence="2" key="2">
    <citation type="submission" date="2020-09" db="EMBL/GenBank/DDBJ databases">
        <authorList>
            <person name="Sun Q."/>
            <person name="Zhou Y."/>
        </authorList>
    </citation>
    <scope>NUCLEOTIDE SEQUENCE</scope>
    <source>
        <strain evidence="2">CGMCC 1.12777</strain>
    </source>
</reference>
<dbReference type="SUPFAM" id="SSF47413">
    <property type="entry name" value="lambda repressor-like DNA-binding domains"/>
    <property type="match status" value="1"/>
</dbReference>
<dbReference type="InterPro" id="IPR001387">
    <property type="entry name" value="Cro/C1-type_HTH"/>
</dbReference>
<reference evidence="2" key="1">
    <citation type="journal article" date="2014" name="Int. J. Syst. Evol. Microbiol.">
        <title>Complete genome sequence of Corynebacterium casei LMG S-19264T (=DSM 44701T), isolated from a smear-ripened cheese.</title>
        <authorList>
            <consortium name="US DOE Joint Genome Institute (JGI-PGF)"/>
            <person name="Walter F."/>
            <person name="Albersmeier A."/>
            <person name="Kalinowski J."/>
            <person name="Ruckert C."/>
        </authorList>
    </citation>
    <scope>NUCLEOTIDE SEQUENCE</scope>
    <source>
        <strain evidence="2">CGMCC 1.12777</strain>
    </source>
</reference>
<proteinExistence type="predicted"/>
<comment type="caution">
    <text evidence="2">The sequence shown here is derived from an EMBL/GenBank/DDBJ whole genome shotgun (WGS) entry which is preliminary data.</text>
</comment>
<dbReference type="Pfam" id="PF01381">
    <property type="entry name" value="HTH_3"/>
    <property type="match status" value="1"/>
</dbReference>
<dbReference type="Gene3D" id="1.10.260.40">
    <property type="entry name" value="lambda repressor-like DNA-binding domains"/>
    <property type="match status" value="1"/>
</dbReference>
<evidence type="ECO:0000313" key="3">
    <source>
        <dbReference type="Proteomes" id="UP000656813"/>
    </source>
</evidence>
<feature type="domain" description="HTH cro/C1-type" evidence="1">
    <location>
        <begin position="10"/>
        <end position="64"/>
    </location>
</feature>
<dbReference type="PROSITE" id="PS50943">
    <property type="entry name" value="HTH_CROC1"/>
    <property type="match status" value="1"/>
</dbReference>
<dbReference type="GO" id="GO:0003677">
    <property type="term" value="F:DNA binding"/>
    <property type="evidence" value="ECO:0007669"/>
    <property type="project" value="InterPro"/>
</dbReference>
<gene>
    <name evidence="2" type="ORF">GCM10007096_03910</name>
</gene>
<sequence length="68" mass="8027">MKRVVDLEKMKRLRKEKMSLEEMSKTLGFRSPNGYYYLEKGRSKISAEKLAEVAEVLEVDIQELFTKK</sequence>
<keyword evidence="3" id="KW-1185">Reference proteome</keyword>
<dbReference type="AlphaFoldDB" id="A0A8J2ZT24"/>
<dbReference type="Proteomes" id="UP000656813">
    <property type="component" value="Unassembled WGS sequence"/>
</dbReference>
<name>A0A8J2ZT24_9BACL</name>
<evidence type="ECO:0000313" key="2">
    <source>
        <dbReference type="EMBL" id="GGH75070.1"/>
    </source>
</evidence>
<protein>
    <recommendedName>
        <fullName evidence="1">HTH cro/C1-type domain-containing protein</fullName>
    </recommendedName>
</protein>
<dbReference type="SMART" id="SM00530">
    <property type="entry name" value="HTH_XRE"/>
    <property type="match status" value="1"/>
</dbReference>